<dbReference type="PANTHER" id="PTHR21090:SF5">
    <property type="entry name" value="PENTAFUNCTIONAL AROM POLYPEPTIDE"/>
    <property type="match status" value="1"/>
</dbReference>
<dbReference type="CDD" id="cd01556">
    <property type="entry name" value="EPSP_synthase"/>
    <property type="match status" value="1"/>
</dbReference>
<dbReference type="PIRSF" id="PIRSF000505">
    <property type="entry name" value="EPSPS"/>
    <property type="match status" value="1"/>
</dbReference>
<dbReference type="PROSITE" id="PS00885">
    <property type="entry name" value="EPSP_SYNTHASE_2"/>
    <property type="match status" value="1"/>
</dbReference>
<feature type="binding site" evidence="7">
    <location>
        <position position="31"/>
    </location>
    <ligand>
        <name>3-phosphoshikimate</name>
        <dbReference type="ChEBI" id="CHEBI:145989"/>
    </ligand>
</feature>
<feature type="binding site" evidence="7">
    <location>
        <position position="26"/>
    </location>
    <ligand>
        <name>3-phosphoshikimate</name>
        <dbReference type="ChEBI" id="CHEBI:145989"/>
    </ligand>
</feature>
<keyword evidence="3 7" id="KW-0028">Amino-acid biosynthesis</keyword>
<accession>A0ABR9VY00</accession>
<feature type="binding site" evidence="7">
    <location>
        <position position="99"/>
    </location>
    <ligand>
        <name>phosphoenolpyruvate</name>
        <dbReference type="ChEBI" id="CHEBI:58702"/>
    </ligand>
</feature>
<dbReference type="GO" id="GO:0003866">
    <property type="term" value="F:3-phosphoshikimate 1-carboxyvinyltransferase activity"/>
    <property type="evidence" value="ECO:0007669"/>
    <property type="project" value="UniProtKB-EC"/>
</dbReference>
<evidence type="ECO:0000256" key="7">
    <source>
        <dbReference type="HAMAP-Rule" id="MF_00210"/>
    </source>
</evidence>
<feature type="binding site" evidence="7">
    <location>
        <position position="26"/>
    </location>
    <ligand>
        <name>phosphoenolpyruvate</name>
        <dbReference type="ChEBI" id="CHEBI:58702"/>
    </ligand>
</feature>
<keyword evidence="4 7" id="KW-0808">Transferase</keyword>
<feature type="binding site" evidence="7">
    <location>
        <position position="27"/>
    </location>
    <ligand>
        <name>3-phosphoshikimate</name>
        <dbReference type="ChEBI" id="CHEBI:145989"/>
    </ligand>
</feature>
<comment type="similarity">
    <text evidence="2 7">Belongs to the EPSP synthase family.</text>
</comment>
<evidence type="ECO:0000313" key="9">
    <source>
        <dbReference type="EMBL" id="MBE9403062.1"/>
    </source>
</evidence>
<proteinExistence type="inferred from homology"/>
<evidence type="ECO:0000259" key="8">
    <source>
        <dbReference type="Pfam" id="PF00275"/>
    </source>
</evidence>
<keyword evidence="5 7" id="KW-0057">Aromatic amino acid biosynthesis</keyword>
<feature type="binding site" evidence="7">
    <location>
        <position position="176"/>
    </location>
    <ligand>
        <name>phosphoenolpyruvate</name>
        <dbReference type="ChEBI" id="CHEBI:58702"/>
    </ligand>
</feature>
<comment type="subcellular location">
    <subcellularLocation>
        <location evidence="7">Cytoplasm</location>
    </subcellularLocation>
</comment>
<evidence type="ECO:0000256" key="6">
    <source>
        <dbReference type="ARBA" id="ARBA00044633"/>
    </source>
</evidence>
<comment type="catalytic activity">
    <reaction evidence="6">
        <text>3-phosphoshikimate + phosphoenolpyruvate = 5-O-(1-carboxyvinyl)-3-phosphoshikimate + phosphate</text>
        <dbReference type="Rhea" id="RHEA:21256"/>
        <dbReference type="ChEBI" id="CHEBI:43474"/>
        <dbReference type="ChEBI" id="CHEBI:57701"/>
        <dbReference type="ChEBI" id="CHEBI:58702"/>
        <dbReference type="ChEBI" id="CHEBI:145989"/>
        <dbReference type="EC" id="2.5.1.19"/>
    </reaction>
    <physiologicalReaction direction="left-to-right" evidence="6">
        <dbReference type="Rhea" id="RHEA:21257"/>
    </physiologicalReaction>
</comment>
<dbReference type="EMBL" id="JADEYR010000001">
    <property type="protein sequence ID" value="MBE9403062.1"/>
    <property type="molecule type" value="Genomic_DNA"/>
</dbReference>
<feature type="active site" description="Proton acceptor" evidence="7">
    <location>
        <position position="322"/>
    </location>
</feature>
<comment type="subunit">
    <text evidence="7">Monomer.</text>
</comment>
<keyword evidence="10" id="KW-1185">Reference proteome</keyword>
<dbReference type="Proteomes" id="UP000644727">
    <property type="component" value="Unassembled WGS sequence"/>
</dbReference>
<reference evidence="9 10" key="1">
    <citation type="submission" date="2020-10" db="EMBL/GenBank/DDBJ databases">
        <title>Draft genome and description of Brachybacterium epidermidis sp nov.</title>
        <authorList>
            <person name="Boxberger M."/>
            <person name="La Scola B."/>
        </authorList>
    </citation>
    <scope>NUCLEOTIDE SEQUENCE [LARGE SCALE GENOMIC DNA]</scope>
    <source>
        <strain evidence="9 10">Marseille-Q2903</strain>
    </source>
</reference>
<protein>
    <recommendedName>
        <fullName evidence="7">3-phosphoshikimate 1-carboxyvinyltransferase</fullName>
        <ecNumber evidence="7">2.5.1.19</ecNumber>
    </recommendedName>
    <alternativeName>
        <fullName evidence="7">5-enolpyruvylshikimate-3-phosphate synthase</fullName>
        <shortName evidence="7">EPSP synthase</shortName>
        <shortName evidence="7">EPSPS</shortName>
    </alternativeName>
</protein>
<sequence>MTSEVLWTAPVAQGPVDALVRVPGSKSLTARWMLLGAIADEPTRLRRALVSRDTRLMRDALERLGAVLSVQDGELQVTPIPPPSEAPAEPIEIHAGLAGTVMRFVPLLAALHHGDVRFTGDDAALQRPMSPVIAVLRAQGVEVTEHGEAGRLPFTVHGKGHLAGGRIEVDASESSQFVSNALLVAARGDQDLELVHRGASLPSLPHIDMTMETLRAVGVQVSHEVDEDGLHLWRVARGTIAPGSIVVEPDLSNAGPFLAAAMVTEGTIAIADWPERTTQPGDAYRGLLEQMGAEVWREDDSLCVSGTGTIMGIDADLSRTGEIAPTIAALAALAESPSRLRGIGHLRGHETDRLRALATELTRLGARTVELEDGLEINPSPLRGTVFETYEDHRMATAAAIIGLRVPDVRVVNVETTQKTLPDFVGMWLSMLHTDAPAGGTW</sequence>
<name>A0ABR9VY00_9MICO</name>
<dbReference type="HAMAP" id="MF_00210">
    <property type="entry name" value="EPSP_synth"/>
    <property type="match status" value="1"/>
</dbReference>
<comment type="caution">
    <text evidence="9">The sequence shown here is derived from an EMBL/GenBank/DDBJ whole genome shotgun (WGS) entry which is preliminary data.</text>
</comment>
<feature type="binding site" evidence="7">
    <location>
        <position position="419"/>
    </location>
    <ligand>
        <name>phosphoenolpyruvate</name>
        <dbReference type="ChEBI" id="CHEBI:58702"/>
    </ligand>
</feature>
<comment type="pathway">
    <text evidence="1 7">Metabolic intermediate biosynthesis; chorismate biosynthesis; chorismate from D-erythrose 4-phosphate and phosphoenolpyruvate: step 6/7.</text>
</comment>
<dbReference type="InterPro" id="IPR013792">
    <property type="entry name" value="RNA3'P_cycl/enolpyr_Trfase_a/b"/>
</dbReference>
<feature type="binding site" evidence="7">
    <location>
        <position position="353"/>
    </location>
    <ligand>
        <name>phosphoenolpyruvate</name>
        <dbReference type="ChEBI" id="CHEBI:58702"/>
    </ligand>
</feature>
<evidence type="ECO:0000256" key="3">
    <source>
        <dbReference type="ARBA" id="ARBA00022605"/>
    </source>
</evidence>
<dbReference type="InterPro" id="IPR023193">
    <property type="entry name" value="EPSP_synthase_CS"/>
</dbReference>
<dbReference type="PANTHER" id="PTHR21090">
    <property type="entry name" value="AROM/DEHYDROQUINATE SYNTHASE"/>
    <property type="match status" value="1"/>
</dbReference>
<dbReference type="Pfam" id="PF00275">
    <property type="entry name" value="EPSP_synthase"/>
    <property type="match status" value="1"/>
</dbReference>
<dbReference type="RefSeq" id="WP_193864779.1">
    <property type="nucleotide sequence ID" value="NZ_JADEYR010000001.1"/>
</dbReference>
<feature type="binding site" evidence="7">
    <location>
        <position position="203"/>
    </location>
    <ligand>
        <name>3-phosphoshikimate</name>
        <dbReference type="ChEBI" id="CHEBI:145989"/>
    </ligand>
</feature>
<evidence type="ECO:0000256" key="1">
    <source>
        <dbReference type="ARBA" id="ARBA00004811"/>
    </source>
</evidence>
<keyword evidence="7" id="KW-0963">Cytoplasm</keyword>
<dbReference type="InterPro" id="IPR036968">
    <property type="entry name" value="Enolpyruvate_Tfrase_sf"/>
</dbReference>
<organism evidence="9 10">
    <name type="scientific">Brachybacterium epidermidis</name>
    <dbReference type="NCBI Taxonomy" id="2781983"/>
    <lineage>
        <taxon>Bacteria</taxon>
        <taxon>Bacillati</taxon>
        <taxon>Actinomycetota</taxon>
        <taxon>Actinomycetes</taxon>
        <taxon>Micrococcales</taxon>
        <taxon>Dermabacteraceae</taxon>
        <taxon>Brachybacterium</taxon>
    </lineage>
</organism>
<dbReference type="NCBIfam" id="TIGR01356">
    <property type="entry name" value="aroA"/>
    <property type="match status" value="1"/>
</dbReference>
<evidence type="ECO:0000313" key="10">
    <source>
        <dbReference type="Proteomes" id="UP000644727"/>
    </source>
</evidence>
<feature type="binding site" evidence="7">
    <location>
        <position position="176"/>
    </location>
    <ligand>
        <name>3-phosphoshikimate</name>
        <dbReference type="ChEBI" id="CHEBI:145989"/>
    </ligand>
</feature>
<dbReference type="SUPFAM" id="SSF55205">
    <property type="entry name" value="EPT/RTPC-like"/>
    <property type="match status" value="1"/>
</dbReference>
<evidence type="ECO:0000256" key="4">
    <source>
        <dbReference type="ARBA" id="ARBA00022679"/>
    </source>
</evidence>
<dbReference type="InterPro" id="IPR001986">
    <property type="entry name" value="Enolpyruvate_Tfrase_dom"/>
</dbReference>
<gene>
    <name evidence="7 9" type="primary">aroA</name>
    <name evidence="9" type="ORF">IOE58_02220</name>
</gene>
<feature type="binding site" evidence="7">
    <location>
        <position position="175"/>
    </location>
    <ligand>
        <name>3-phosphoshikimate</name>
        <dbReference type="ChEBI" id="CHEBI:145989"/>
    </ligand>
</feature>
<evidence type="ECO:0000256" key="2">
    <source>
        <dbReference type="ARBA" id="ARBA00009948"/>
    </source>
</evidence>
<feature type="binding site" evidence="7">
    <location>
        <position position="349"/>
    </location>
    <ligand>
        <name>3-phosphoshikimate</name>
        <dbReference type="ChEBI" id="CHEBI:145989"/>
    </ligand>
</feature>
<dbReference type="EC" id="2.5.1.19" evidence="7"/>
<feature type="binding site" evidence="7">
    <location>
        <position position="174"/>
    </location>
    <ligand>
        <name>3-phosphoshikimate</name>
        <dbReference type="ChEBI" id="CHEBI:145989"/>
    </ligand>
</feature>
<feature type="domain" description="Enolpyruvate transferase" evidence="8">
    <location>
        <begin position="13"/>
        <end position="426"/>
    </location>
</feature>
<comment type="function">
    <text evidence="7">Catalyzes the transfer of the enolpyruvyl moiety of phosphoenolpyruvate (PEP) to the 5-hydroxyl of shikimate-3-phosphate (S3P) to produce enolpyruvyl shikimate-3-phosphate and inorganic phosphate.</text>
</comment>
<feature type="binding site" evidence="7">
    <location>
        <position position="322"/>
    </location>
    <ligand>
        <name>3-phosphoshikimate</name>
        <dbReference type="ChEBI" id="CHEBI:145989"/>
    </ligand>
</feature>
<feature type="binding site" evidence="7">
    <location>
        <position position="127"/>
    </location>
    <ligand>
        <name>phosphoenolpyruvate</name>
        <dbReference type="ChEBI" id="CHEBI:58702"/>
    </ligand>
</feature>
<feature type="binding site" evidence="7">
    <location>
        <position position="394"/>
    </location>
    <ligand>
        <name>phosphoenolpyruvate</name>
        <dbReference type="ChEBI" id="CHEBI:58702"/>
    </ligand>
</feature>
<evidence type="ECO:0000256" key="5">
    <source>
        <dbReference type="ARBA" id="ARBA00023141"/>
    </source>
</evidence>
<dbReference type="Gene3D" id="3.65.10.10">
    <property type="entry name" value="Enolpyruvate transferase domain"/>
    <property type="match status" value="2"/>
</dbReference>
<dbReference type="InterPro" id="IPR006264">
    <property type="entry name" value="EPSP_synthase"/>
</dbReference>
<comment type="caution">
    <text evidence="7">Lacks conserved residue(s) required for the propagation of feature annotation.</text>
</comment>